<sequence length="55" mass="6387">MNCLKLLGRILAMDKNYAELIFAILERAVMDARGLRLATEYNVDKKQVKNQAREF</sequence>
<keyword evidence="2" id="KW-1185">Reference proteome</keyword>
<dbReference type="KEGG" id="hhw:NCTC503_01490"/>
<evidence type="ECO:0000313" key="1">
    <source>
        <dbReference type="EMBL" id="VTQ89864.1"/>
    </source>
</evidence>
<dbReference type="AlphaFoldDB" id="A0A4U9RDP0"/>
<proteinExistence type="predicted"/>
<dbReference type="Proteomes" id="UP000308489">
    <property type="component" value="Chromosome 1"/>
</dbReference>
<gene>
    <name evidence="1" type="ORF">NCTC503_01490</name>
</gene>
<protein>
    <submittedName>
        <fullName evidence="1">Uncharacterized protein</fullName>
    </submittedName>
</protein>
<reference evidence="1 2" key="1">
    <citation type="submission" date="2019-05" db="EMBL/GenBank/DDBJ databases">
        <authorList>
            <consortium name="Pathogen Informatics"/>
        </authorList>
    </citation>
    <scope>NUCLEOTIDE SEQUENCE [LARGE SCALE GENOMIC DNA]</scope>
    <source>
        <strain evidence="1 2">NCTC503</strain>
    </source>
</reference>
<evidence type="ECO:0000313" key="2">
    <source>
        <dbReference type="Proteomes" id="UP000308489"/>
    </source>
</evidence>
<organism evidence="1 2">
    <name type="scientific">Hathewaya histolytica</name>
    <name type="common">Clostridium histolyticum</name>
    <dbReference type="NCBI Taxonomy" id="1498"/>
    <lineage>
        <taxon>Bacteria</taxon>
        <taxon>Bacillati</taxon>
        <taxon>Bacillota</taxon>
        <taxon>Clostridia</taxon>
        <taxon>Eubacteriales</taxon>
        <taxon>Clostridiaceae</taxon>
        <taxon>Hathewaya</taxon>
    </lineage>
</organism>
<accession>A0A4U9RDP0</accession>
<name>A0A4U9RDP0_HATHI</name>
<dbReference type="EMBL" id="LR590481">
    <property type="protein sequence ID" value="VTQ89864.1"/>
    <property type="molecule type" value="Genomic_DNA"/>
</dbReference>